<feature type="domain" description="Integrase core" evidence="1">
    <location>
        <begin position="24"/>
        <end position="115"/>
    </location>
</feature>
<evidence type="ECO:0000313" key="3">
    <source>
        <dbReference type="Proteomes" id="UP001195483"/>
    </source>
</evidence>
<dbReference type="PANTHER" id="PTHR46791">
    <property type="entry name" value="EXPRESSED PROTEIN"/>
    <property type="match status" value="1"/>
</dbReference>
<proteinExistence type="predicted"/>
<organism evidence="2 3">
    <name type="scientific">Potamilus streckersoni</name>
    <dbReference type="NCBI Taxonomy" id="2493646"/>
    <lineage>
        <taxon>Eukaryota</taxon>
        <taxon>Metazoa</taxon>
        <taxon>Spiralia</taxon>
        <taxon>Lophotrochozoa</taxon>
        <taxon>Mollusca</taxon>
        <taxon>Bivalvia</taxon>
        <taxon>Autobranchia</taxon>
        <taxon>Heteroconchia</taxon>
        <taxon>Palaeoheterodonta</taxon>
        <taxon>Unionida</taxon>
        <taxon>Unionoidea</taxon>
        <taxon>Unionidae</taxon>
        <taxon>Ambleminae</taxon>
        <taxon>Lampsilini</taxon>
        <taxon>Potamilus</taxon>
    </lineage>
</organism>
<dbReference type="AlphaFoldDB" id="A0AAE0SLA6"/>
<name>A0AAE0SLA6_9BIVA</name>
<dbReference type="Pfam" id="PF24764">
    <property type="entry name" value="rva_4"/>
    <property type="match status" value="1"/>
</dbReference>
<comment type="caution">
    <text evidence="2">The sequence shown here is derived from an EMBL/GenBank/DDBJ whole genome shotgun (WGS) entry which is preliminary data.</text>
</comment>
<reference evidence="2" key="2">
    <citation type="journal article" date="2021" name="Genome Biol. Evol.">
        <title>Developing a high-quality reference genome for a parasitic bivalve with doubly uniparental inheritance (Bivalvia: Unionida).</title>
        <authorList>
            <person name="Smith C.H."/>
        </authorList>
    </citation>
    <scope>NUCLEOTIDE SEQUENCE</scope>
    <source>
        <strain evidence="2">CHS0354</strain>
        <tissue evidence="2">Mantle</tissue>
    </source>
</reference>
<evidence type="ECO:0000313" key="2">
    <source>
        <dbReference type="EMBL" id="KAK3593635.1"/>
    </source>
</evidence>
<dbReference type="InterPro" id="IPR058913">
    <property type="entry name" value="Integrase_dom_put"/>
</dbReference>
<keyword evidence="3" id="KW-1185">Reference proteome</keyword>
<dbReference type="EMBL" id="JAEAOA010001521">
    <property type="protein sequence ID" value="KAK3593635.1"/>
    <property type="molecule type" value="Genomic_DNA"/>
</dbReference>
<reference evidence="2" key="1">
    <citation type="journal article" date="2021" name="Genome Biol. Evol.">
        <title>A High-Quality Reference Genome for a Parasitic Bivalve with Doubly Uniparental Inheritance (Bivalvia: Unionida).</title>
        <authorList>
            <person name="Smith C.H."/>
        </authorList>
    </citation>
    <scope>NUCLEOTIDE SEQUENCE</scope>
    <source>
        <strain evidence="2">CHS0354</strain>
    </source>
</reference>
<gene>
    <name evidence="2" type="ORF">CHS0354_025526</name>
</gene>
<sequence length="134" mass="15019">MRVGIDILKIANHIICFTLDSPAACNCDTTASAVLNHFTEAVSKWGLSSRVRGDMGVENSKVAQYMLSHPRRNLNSGIYLTGKSVHNTRIERLWRDGYNVMLSLLYELFVSLEGKVFGSRLGETRFLLALSVRK</sequence>
<protein>
    <recommendedName>
        <fullName evidence="1">Integrase core domain-containing protein</fullName>
    </recommendedName>
</protein>
<evidence type="ECO:0000259" key="1">
    <source>
        <dbReference type="Pfam" id="PF24764"/>
    </source>
</evidence>
<dbReference type="Proteomes" id="UP001195483">
    <property type="component" value="Unassembled WGS sequence"/>
</dbReference>
<reference evidence="2" key="3">
    <citation type="submission" date="2023-05" db="EMBL/GenBank/DDBJ databases">
        <authorList>
            <person name="Smith C.H."/>
        </authorList>
    </citation>
    <scope>NUCLEOTIDE SEQUENCE</scope>
    <source>
        <strain evidence="2">CHS0354</strain>
        <tissue evidence="2">Mantle</tissue>
    </source>
</reference>
<accession>A0AAE0SLA6</accession>
<dbReference type="PANTHER" id="PTHR46791:SF5">
    <property type="entry name" value="CLR5 DOMAIN-CONTAINING PROTEIN-RELATED"/>
    <property type="match status" value="1"/>
</dbReference>